<dbReference type="EMBL" id="WRPA01000001">
    <property type="protein sequence ID" value="MXR67569.1"/>
    <property type="molecule type" value="Genomic_DNA"/>
</dbReference>
<keyword evidence="3" id="KW-1185">Reference proteome</keyword>
<organism evidence="2 3">
    <name type="scientific">Shewanella insulae</name>
    <dbReference type="NCBI Taxonomy" id="2681496"/>
    <lineage>
        <taxon>Bacteria</taxon>
        <taxon>Pseudomonadati</taxon>
        <taxon>Pseudomonadota</taxon>
        <taxon>Gammaproteobacteria</taxon>
        <taxon>Alteromonadales</taxon>
        <taxon>Shewanellaceae</taxon>
        <taxon>Shewanella</taxon>
    </lineage>
</organism>
<dbReference type="AlphaFoldDB" id="A0A6L7HTE6"/>
<evidence type="ECO:0000259" key="1">
    <source>
        <dbReference type="Pfam" id="PF00561"/>
    </source>
</evidence>
<reference evidence="2 3" key="1">
    <citation type="submission" date="2019-12" db="EMBL/GenBank/DDBJ databases">
        <title>Shewanella insulae sp. nov., isolated from a tidal flat.</title>
        <authorList>
            <person name="Yoon J.-H."/>
        </authorList>
    </citation>
    <scope>NUCLEOTIDE SEQUENCE [LARGE SCALE GENOMIC DNA]</scope>
    <source>
        <strain evidence="2 3">JBTF-M18</strain>
    </source>
</reference>
<dbReference type="PANTHER" id="PTHR43798">
    <property type="entry name" value="MONOACYLGLYCEROL LIPASE"/>
    <property type="match status" value="1"/>
</dbReference>
<dbReference type="RefSeq" id="WP_160793544.1">
    <property type="nucleotide sequence ID" value="NZ_WRPA01000001.1"/>
</dbReference>
<dbReference type="InterPro" id="IPR000073">
    <property type="entry name" value="AB_hydrolase_1"/>
</dbReference>
<dbReference type="SUPFAM" id="SSF53474">
    <property type="entry name" value="alpha/beta-Hydrolases"/>
    <property type="match status" value="1"/>
</dbReference>
<dbReference type="Gene3D" id="3.40.50.1820">
    <property type="entry name" value="alpha/beta hydrolase"/>
    <property type="match status" value="1"/>
</dbReference>
<accession>A0A6L7HTE6</accession>
<dbReference type="Proteomes" id="UP000474778">
    <property type="component" value="Unassembled WGS sequence"/>
</dbReference>
<protein>
    <submittedName>
        <fullName evidence="2">Alpha/beta fold hydrolase</fullName>
    </submittedName>
</protein>
<name>A0A6L7HTE6_9GAMM</name>
<dbReference type="PANTHER" id="PTHR43798:SF33">
    <property type="entry name" value="HYDROLASE, PUTATIVE (AFU_ORTHOLOGUE AFUA_2G14860)-RELATED"/>
    <property type="match status" value="1"/>
</dbReference>
<proteinExistence type="predicted"/>
<dbReference type="GO" id="GO:0016787">
    <property type="term" value="F:hydrolase activity"/>
    <property type="evidence" value="ECO:0007669"/>
    <property type="project" value="UniProtKB-KW"/>
</dbReference>
<sequence length="314" mass="34694">MNDPLASLCTLSQESDEVTITLPHIRLGGRLWGEAGKPLLLALHGWLDNANSFAPLAQHLDDYRLLAIDWPGHGASQHRPGGYPLHWIDYLYDLELLIDAIVRHQPLHGVIGHSLGGIVASAYSAAFAEKAERWILIEALAPLFESPDKSKLRLRRSFDAHQRAATSQMAPKPVVLDAAVRARHKLTGLDMPWCRLILERNLQQMEGHCYWRSDPRLKLDSPMRLNFDHVSGLMQGHAGKVLAIHATTGYPLMGNVSATRAGSGNSTEHRTGDSLADSVAAWYQDLTQVRLEGDHHLHMGNHLEVAAAIKAFLA</sequence>
<keyword evidence="2" id="KW-0378">Hydrolase</keyword>
<dbReference type="PRINTS" id="PR00111">
    <property type="entry name" value="ABHYDROLASE"/>
</dbReference>
<dbReference type="Pfam" id="PF00561">
    <property type="entry name" value="Abhydrolase_1"/>
    <property type="match status" value="1"/>
</dbReference>
<gene>
    <name evidence="2" type="ORF">GNT65_02625</name>
</gene>
<dbReference type="GO" id="GO:0016020">
    <property type="term" value="C:membrane"/>
    <property type="evidence" value="ECO:0007669"/>
    <property type="project" value="TreeGrafter"/>
</dbReference>
<evidence type="ECO:0000313" key="3">
    <source>
        <dbReference type="Proteomes" id="UP000474778"/>
    </source>
</evidence>
<feature type="domain" description="AB hydrolase-1" evidence="1">
    <location>
        <begin position="38"/>
        <end position="150"/>
    </location>
</feature>
<dbReference type="InterPro" id="IPR050266">
    <property type="entry name" value="AB_hydrolase_sf"/>
</dbReference>
<comment type="caution">
    <text evidence="2">The sequence shown here is derived from an EMBL/GenBank/DDBJ whole genome shotgun (WGS) entry which is preliminary data.</text>
</comment>
<evidence type="ECO:0000313" key="2">
    <source>
        <dbReference type="EMBL" id="MXR67569.1"/>
    </source>
</evidence>
<dbReference type="InterPro" id="IPR029058">
    <property type="entry name" value="AB_hydrolase_fold"/>
</dbReference>